<dbReference type="Pfam" id="PF00550">
    <property type="entry name" value="PP-binding"/>
    <property type="match status" value="1"/>
</dbReference>
<dbReference type="InterPro" id="IPR020806">
    <property type="entry name" value="PKS_PP-bd"/>
</dbReference>
<dbReference type="SUPFAM" id="SSF47336">
    <property type="entry name" value="ACP-like"/>
    <property type="match status" value="1"/>
</dbReference>
<dbReference type="Gene3D" id="3.30.70.3290">
    <property type="match status" value="1"/>
</dbReference>
<dbReference type="Pfam" id="PF14765">
    <property type="entry name" value="PS-DH"/>
    <property type="match status" value="1"/>
</dbReference>
<keyword evidence="1" id="KW-0596">Phosphopantetheine</keyword>
<evidence type="ECO:0000256" key="1">
    <source>
        <dbReference type="ARBA" id="ARBA00022450"/>
    </source>
</evidence>
<evidence type="ECO:0000256" key="5">
    <source>
        <dbReference type="ARBA" id="ARBA00023315"/>
    </source>
</evidence>
<evidence type="ECO:0000256" key="3">
    <source>
        <dbReference type="ARBA" id="ARBA00022679"/>
    </source>
</evidence>
<dbReference type="Proteomes" id="UP000440096">
    <property type="component" value="Unassembled WGS sequence"/>
</dbReference>
<dbReference type="PANTHER" id="PTHR43775:SF51">
    <property type="entry name" value="INACTIVE PHENOLPHTHIOCEROL SYNTHESIS POLYKETIDE SYNTHASE TYPE I PKS1-RELATED"/>
    <property type="match status" value="1"/>
</dbReference>
<feature type="compositionally biased region" description="Acidic residues" evidence="7">
    <location>
        <begin position="1386"/>
        <end position="1405"/>
    </location>
</feature>
<feature type="non-terminal residue" evidence="11">
    <location>
        <position position="1"/>
    </location>
</feature>
<evidence type="ECO:0000256" key="2">
    <source>
        <dbReference type="ARBA" id="ARBA00022553"/>
    </source>
</evidence>
<reference evidence="11 12" key="1">
    <citation type="submission" date="2019-11" db="EMBL/GenBank/DDBJ databases">
        <title>Draft genome of Amycolatopsis RM579.</title>
        <authorList>
            <person name="Duangmal K."/>
            <person name="Mingma R."/>
        </authorList>
    </citation>
    <scope>NUCLEOTIDE SEQUENCE [LARGE SCALE GENOMIC DNA]</scope>
    <source>
        <strain evidence="11 12">RM579</strain>
    </source>
</reference>
<dbReference type="GO" id="GO:0004312">
    <property type="term" value="F:fatty acid synthase activity"/>
    <property type="evidence" value="ECO:0007669"/>
    <property type="project" value="TreeGrafter"/>
</dbReference>
<dbReference type="Pfam" id="PF02801">
    <property type="entry name" value="Ketoacyl-synt_C"/>
    <property type="match status" value="1"/>
</dbReference>
<evidence type="ECO:0000259" key="9">
    <source>
        <dbReference type="PROSITE" id="PS52004"/>
    </source>
</evidence>
<dbReference type="PANTHER" id="PTHR43775">
    <property type="entry name" value="FATTY ACID SYNTHASE"/>
    <property type="match status" value="1"/>
</dbReference>
<dbReference type="OrthoDB" id="9778690at2"/>
<dbReference type="Gene3D" id="3.40.366.10">
    <property type="entry name" value="Malonyl-Coenzyme A Acyl Carrier Protein, domain 2"/>
    <property type="match status" value="1"/>
</dbReference>
<dbReference type="InterPro" id="IPR049552">
    <property type="entry name" value="PKS_DH_N"/>
</dbReference>
<dbReference type="SMART" id="SM00827">
    <property type="entry name" value="PKS_AT"/>
    <property type="match status" value="1"/>
</dbReference>
<dbReference type="GO" id="GO:0031177">
    <property type="term" value="F:phosphopantetheine binding"/>
    <property type="evidence" value="ECO:0007669"/>
    <property type="project" value="InterPro"/>
</dbReference>
<dbReference type="SMART" id="SM01294">
    <property type="entry name" value="PKS_PP_betabranch"/>
    <property type="match status" value="1"/>
</dbReference>
<dbReference type="Pfam" id="PF21089">
    <property type="entry name" value="PKS_DH_N"/>
    <property type="match status" value="1"/>
</dbReference>
<organism evidence="11 12">
    <name type="scientific">Amycolatopsis pithecellobii</name>
    <dbReference type="NCBI Taxonomy" id="664692"/>
    <lineage>
        <taxon>Bacteria</taxon>
        <taxon>Bacillati</taxon>
        <taxon>Actinomycetota</taxon>
        <taxon>Actinomycetes</taxon>
        <taxon>Pseudonocardiales</taxon>
        <taxon>Pseudonocardiaceae</taxon>
        <taxon>Amycolatopsis</taxon>
    </lineage>
</organism>
<accession>A0A6N7ZAQ8</accession>
<dbReference type="CDD" id="cd08956">
    <property type="entry name" value="KR_3_FAS_SDR_x"/>
    <property type="match status" value="1"/>
</dbReference>
<dbReference type="InterPro" id="IPR050091">
    <property type="entry name" value="PKS_NRPS_Biosynth_Enz"/>
</dbReference>
<dbReference type="Pfam" id="PF16197">
    <property type="entry name" value="KAsynt_C_assoc"/>
    <property type="match status" value="1"/>
</dbReference>
<dbReference type="Pfam" id="PF00698">
    <property type="entry name" value="Acyl_transf_1"/>
    <property type="match status" value="1"/>
</dbReference>
<dbReference type="PROSITE" id="PS00012">
    <property type="entry name" value="PHOSPHOPANTETHEINE"/>
    <property type="match status" value="1"/>
</dbReference>
<keyword evidence="3" id="KW-0808">Transferase</keyword>
<feature type="domain" description="Ketosynthase family 3 (KS3)" evidence="9">
    <location>
        <begin position="1"/>
        <end position="130"/>
    </location>
</feature>
<dbReference type="InterPro" id="IPR009081">
    <property type="entry name" value="PP-bd_ACP"/>
</dbReference>
<dbReference type="InterPro" id="IPR016035">
    <property type="entry name" value="Acyl_Trfase/lysoPLipase"/>
</dbReference>
<dbReference type="InterPro" id="IPR049551">
    <property type="entry name" value="PKS_DH_C"/>
</dbReference>
<evidence type="ECO:0000313" key="12">
    <source>
        <dbReference type="Proteomes" id="UP000440096"/>
    </source>
</evidence>
<dbReference type="InterPro" id="IPR020841">
    <property type="entry name" value="PKS_Beta-ketoAc_synthase_dom"/>
</dbReference>
<dbReference type="InterPro" id="IPR016039">
    <property type="entry name" value="Thiolase-like"/>
</dbReference>
<dbReference type="SMART" id="SM00826">
    <property type="entry name" value="PKS_DH"/>
    <property type="match status" value="1"/>
</dbReference>
<dbReference type="Pfam" id="PF08659">
    <property type="entry name" value="KR"/>
    <property type="match status" value="1"/>
</dbReference>
<gene>
    <name evidence="11" type="ORF">GKO32_33405</name>
</gene>
<dbReference type="Gene3D" id="3.10.129.110">
    <property type="entry name" value="Polyketide synthase dehydratase"/>
    <property type="match status" value="1"/>
</dbReference>
<feature type="domain" description="PKS/mFAS DH" evidence="10">
    <location>
        <begin position="577"/>
        <end position="842"/>
    </location>
</feature>
<dbReference type="EMBL" id="WMBA01000079">
    <property type="protein sequence ID" value="MTD58842.1"/>
    <property type="molecule type" value="Genomic_DNA"/>
</dbReference>
<dbReference type="PROSITE" id="PS52004">
    <property type="entry name" value="KS3_2"/>
    <property type="match status" value="1"/>
</dbReference>
<dbReference type="InterPro" id="IPR016036">
    <property type="entry name" value="Malonyl_transacylase_ACP-bd"/>
</dbReference>
<dbReference type="PROSITE" id="PS52019">
    <property type="entry name" value="PKS_MFAS_DH"/>
    <property type="match status" value="1"/>
</dbReference>
<dbReference type="InterPro" id="IPR020807">
    <property type="entry name" value="PKS_DH"/>
</dbReference>
<dbReference type="Gene3D" id="1.10.1200.10">
    <property type="entry name" value="ACP-like"/>
    <property type="match status" value="1"/>
</dbReference>
<feature type="region of interest" description="C-terminal hotdog fold" evidence="6">
    <location>
        <begin position="707"/>
        <end position="842"/>
    </location>
</feature>
<evidence type="ECO:0000256" key="6">
    <source>
        <dbReference type="PROSITE-ProRule" id="PRU01363"/>
    </source>
</evidence>
<dbReference type="InterPro" id="IPR032821">
    <property type="entry name" value="PKS_assoc"/>
</dbReference>
<sequence>GLRPSEVDVVEAHGTGTSLGDPIEAQALLATYGQDREGAPLYLGSVKSNIGHTQAAAGVAGIIKMVQAMHEGTLPRTLHAETPSTRVHWAEGAVSLLSENIPWPETGRPRRAAVSSFGISGTNAHLILEQAAEQSEKDSDASFPVPWVLSARTPEALAAQADQLRRALPAGSPADVAIALATTRARFEHRAAVVATDAGEFADALAALAEDKPWPGTVRERAAGGGLAMLFTGQGSQRPDMGRELAGTFPVFAQAWHEVLGHLGDEIRAGLEDDRVHETRFAQPGLFALELALYRLWESWGVVPDVVGGHSVGEITAACVAGVFSVEDACALVAARGRLMQGLTGAGAMIAVRATEDEVRPLLGDRLDIAAVNGPGSLVISGDEADALAVAGVLRERGRKTTRLRTSHAFHSPQMDPMLDEFRRTVAGLTCHPPVGTLLSMVTGGPADAALVTDPEYWVGHARGPVRFADGVAALPGLGVTSVLELGPDAALTPMIRETSDIVAIPSLRRGQPEAHTAVTALAHAHCAGATVDWSALFGPRTRHVDLPTYPFQHDRYWLETPGTPHEPGQGQVRTGHPVLDAAIPHADGRGIVLTGGLSVSRQPWLADHRVFDTVLVPGTAVADLVLEGGRHAGCARLAELTLEAPLVVAGDATVAVQVIVGPAETGGGREVTVHSAPDGQTWTRNATALLDPEPGTAAAFAWPPAATPVDLDGAYESLAGLGLDYGPVFRGVQGIWRAGDEIFAEIELPGDTGVTGFTVHPALFDAALHPLAIVLGTEEDGVRLPFSWRGLTVHAEGATTLRVRLTRTADGVRLDAIGGDGRPALTLDELVLRPVSSARLRAAGADLTRSLLAVAWHEVRPSGPATTPDTVTVEGAREGATEALAVTAQVLERVQEAARDGSRLAVVTRSAVSVAGEAVTDLAGAAVWGLLRTAQVEHPGLFTLVDTDDPDDPDGVGTALTCGEPQVAVRAGRLFAPRAIRAAAGAEQTHPFDGDRTVLVTGAFGGVGAIVARHLVAAHGVRRLVLAGRRGLDSPGARDLVTELTGMSAHVTAAACDCSDREALAALLATIPGEHPLGAVVHIAGVVEDGLLDTLDTGSLRRVFAPKADAAWHLHELTAATELSAFVLFSSAAGTFGSPGQANYGAANGFLDGLAAYRRGLGLPGLSMAWGMWALDTGMLEARGRDRIARSGLAPMDIGEALALFDAALAAGDPVAVPARFDPAALRVADRDGTLPRIARSLLPARPVARESAGLADRLAATPVPQQRELVLTEVLTVVAAVLGHASPEAVDPGRPFQELGFDSLTAVELRNRLSAGTGLHLPASLVFDRPTPAALAEYLWEELSETGEQDDAERRLRAALAAIPFGRFRDAGLVETLFRLAGAGEDEQPGGESDDGPAGVEEMDADALVELVLGKSDEE</sequence>
<evidence type="ECO:0000259" key="10">
    <source>
        <dbReference type="PROSITE" id="PS52019"/>
    </source>
</evidence>
<dbReference type="InterPro" id="IPR014043">
    <property type="entry name" value="Acyl_transferase_dom"/>
</dbReference>
<dbReference type="InterPro" id="IPR036291">
    <property type="entry name" value="NAD(P)-bd_dom_sf"/>
</dbReference>
<dbReference type="InterPro" id="IPR001227">
    <property type="entry name" value="Ac_transferase_dom_sf"/>
</dbReference>
<name>A0A6N7ZAQ8_9PSEU</name>
<dbReference type="SMART" id="SM00823">
    <property type="entry name" value="PKS_PP"/>
    <property type="match status" value="1"/>
</dbReference>
<feature type="active site" description="Proton acceptor; for dehydratase activity" evidence="6">
    <location>
        <position position="609"/>
    </location>
</feature>
<dbReference type="CDD" id="cd00833">
    <property type="entry name" value="PKS"/>
    <property type="match status" value="1"/>
</dbReference>
<evidence type="ECO:0000256" key="7">
    <source>
        <dbReference type="SAM" id="MobiDB-lite"/>
    </source>
</evidence>
<keyword evidence="2" id="KW-0597">Phosphoprotein</keyword>
<keyword evidence="4" id="KW-0677">Repeat</keyword>
<feature type="active site" description="Proton donor; for dehydratase activity" evidence="6">
    <location>
        <position position="766"/>
    </location>
</feature>
<dbReference type="Gene3D" id="3.40.47.10">
    <property type="match status" value="1"/>
</dbReference>
<evidence type="ECO:0000256" key="4">
    <source>
        <dbReference type="ARBA" id="ARBA00022737"/>
    </source>
</evidence>
<feature type="domain" description="Carrier" evidence="8">
    <location>
        <begin position="1270"/>
        <end position="1345"/>
    </location>
</feature>
<proteinExistence type="predicted"/>
<dbReference type="SUPFAM" id="SSF51735">
    <property type="entry name" value="NAD(P)-binding Rossmann-fold domains"/>
    <property type="match status" value="2"/>
</dbReference>
<protein>
    <submittedName>
        <fullName evidence="11">SDR family NAD(P)-dependent oxidoreductase</fullName>
    </submittedName>
</protein>
<dbReference type="InterPro" id="IPR036736">
    <property type="entry name" value="ACP-like_sf"/>
</dbReference>
<keyword evidence="12" id="KW-1185">Reference proteome</keyword>
<feature type="region of interest" description="N-terminal hotdog fold" evidence="6">
    <location>
        <begin position="577"/>
        <end position="698"/>
    </location>
</feature>
<dbReference type="InterPro" id="IPR013968">
    <property type="entry name" value="PKS_KR"/>
</dbReference>
<dbReference type="InterPro" id="IPR042104">
    <property type="entry name" value="PKS_dehydratase_sf"/>
</dbReference>
<dbReference type="InterPro" id="IPR014031">
    <property type="entry name" value="Ketoacyl_synth_C"/>
</dbReference>
<dbReference type="PROSITE" id="PS50075">
    <property type="entry name" value="CARRIER"/>
    <property type="match status" value="1"/>
</dbReference>
<keyword evidence="5" id="KW-0012">Acyltransferase</keyword>
<dbReference type="SMART" id="SM00825">
    <property type="entry name" value="PKS_KS"/>
    <property type="match status" value="1"/>
</dbReference>
<evidence type="ECO:0000313" key="11">
    <source>
        <dbReference type="EMBL" id="MTD58842.1"/>
    </source>
</evidence>
<dbReference type="FunFam" id="1.10.1200.10:FF:000007">
    <property type="entry name" value="Probable polyketide synthase pks17"/>
    <property type="match status" value="1"/>
</dbReference>
<dbReference type="SUPFAM" id="SSF55048">
    <property type="entry name" value="Probable ACP-binding domain of malonyl-CoA ACP transacylase"/>
    <property type="match status" value="1"/>
</dbReference>
<dbReference type="SUPFAM" id="SSF53901">
    <property type="entry name" value="Thiolase-like"/>
    <property type="match status" value="1"/>
</dbReference>
<feature type="region of interest" description="Disordered" evidence="7">
    <location>
        <begin position="1383"/>
        <end position="1405"/>
    </location>
</feature>
<dbReference type="InterPro" id="IPR057326">
    <property type="entry name" value="KR_dom"/>
</dbReference>
<dbReference type="Gene3D" id="3.40.50.720">
    <property type="entry name" value="NAD(P)-binding Rossmann-like Domain"/>
    <property type="match status" value="1"/>
</dbReference>
<dbReference type="SMART" id="SM00822">
    <property type="entry name" value="PKS_KR"/>
    <property type="match status" value="1"/>
</dbReference>
<dbReference type="GO" id="GO:0006633">
    <property type="term" value="P:fatty acid biosynthetic process"/>
    <property type="evidence" value="ECO:0007669"/>
    <property type="project" value="TreeGrafter"/>
</dbReference>
<comment type="caution">
    <text evidence="11">The sequence shown here is derived from an EMBL/GenBank/DDBJ whole genome shotgun (WGS) entry which is preliminary data.</text>
</comment>
<dbReference type="RefSeq" id="WP_154760913.1">
    <property type="nucleotide sequence ID" value="NZ_WMBA01000079.1"/>
</dbReference>
<evidence type="ECO:0000259" key="8">
    <source>
        <dbReference type="PROSITE" id="PS50075"/>
    </source>
</evidence>
<dbReference type="InterPro" id="IPR006162">
    <property type="entry name" value="Ppantetheine_attach_site"/>
</dbReference>
<dbReference type="InterPro" id="IPR049900">
    <property type="entry name" value="PKS_mFAS_DH"/>
</dbReference>
<dbReference type="SUPFAM" id="SSF52151">
    <property type="entry name" value="FabD/lysophospholipase-like"/>
    <property type="match status" value="1"/>
</dbReference>